<dbReference type="EMBL" id="MF344571">
    <property type="protein sequence ID" value="AVE22035.1"/>
    <property type="molecule type" value="Genomic_DNA"/>
</dbReference>
<protein>
    <submittedName>
        <fullName evidence="1">Uncharacterized protein</fullName>
    </submittedName>
</protein>
<proteinExistence type="predicted"/>
<evidence type="ECO:0000313" key="1">
    <source>
        <dbReference type="EMBL" id="AVE22035.1"/>
    </source>
</evidence>
<sequence>MRTNLLLGNNDIKEVGRIEAVNAAISGLAEASQLRVNGVSQFNGEGTFQDGISLQKVVQENTSCPKTGAIARSSTGVILSCQSGII</sequence>
<accession>A0A2L1KI63</accession>
<keyword evidence="1" id="KW-0614">Plasmid</keyword>
<dbReference type="AlphaFoldDB" id="A0A2L1KI63"/>
<reference evidence="1" key="1">
    <citation type="submission" date="2017-06" db="EMBL/GenBank/DDBJ databases">
        <title>Complete sequence of pR31014-IMP from clinical Pseudomonas aeruginosa.</title>
        <authorList>
            <person name="Yuan M."/>
            <person name="Feng J.2nd."/>
            <person name="Zhan Z.3rd."/>
            <person name="Jiang X.4th."/>
            <person name="Zhang D.5th."/>
            <person name="Chen X.6th."/>
            <person name="Zhao X."/>
            <person name="Che J."/>
            <person name="Lu J."/>
            <person name="Xu J."/>
            <person name="Li J."/>
            <person name="Zhou D."/>
        </authorList>
    </citation>
    <scope>NUCLEOTIDE SEQUENCE</scope>
    <source>
        <plasmid evidence="1">pR31014-IMP</plasmid>
    </source>
</reference>
<geneLocation type="plasmid" evidence="1">
    <name>pR31014-IMP</name>
</geneLocation>
<organism evidence="1">
    <name type="scientific">Pseudomonas aeruginosa</name>
    <dbReference type="NCBI Taxonomy" id="287"/>
    <lineage>
        <taxon>Bacteria</taxon>
        <taxon>Pseudomonadati</taxon>
        <taxon>Pseudomonadota</taxon>
        <taxon>Gammaproteobacteria</taxon>
        <taxon>Pseudomonadales</taxon>
        <taxon>Pseudomonadaceae</taxon>
        <taxon>Pseudomonas</taxon>
    </lineage>
</organism>
<name>A0A2L1KI63_PSEAI</name>